<dbReference type="Gene3D" id="3.10.450.50">
    <property type="match status" value="1"/>
</dbReference>
<dbReference type="InterPro" id="IPR037401">
    <property type="entry name" value="SnoaL-like"/>
</dbReference>
<feature type="domain" description="SnoaL-like" evidence="1">
    <location>
        <begin position="21"/>
        <end position="136"/>
    </location>
</feature>
<gene>
    <name evidence="2" type="ORF">HF526_15720</name>
</gene>
<evidence type="ECO:0000313" key="2">
    <source>
        <dbReference type="EMBL" id="NMH98743.1"/>
    </source>
</evidence>
<dbReference type="Pfam" id="PF12680">
    <property type="entry name" value="SnoaL_2"/>
    <property type="match status" value="1"/>
</dbReference>
<comment type="caution">
    <text evidence="2">The sequence shown here is derived from an EMBL/GenBank/DDBJ whole genome shotgun (WGS) entry which is preliminary data.</text>
</comment>
<protein>
    <submittedName>
        <fullName evidence="2">SnoaL-like domain-containing protein</fullName>
    </submittedName>
</protein>
<reference evidence="2 3" key="1">
    <citation type="submission" date="2020-04" db="EMBL/GenBank/DDBJ databases">
        <authorList>
            <person name="Klaysubun C."/>
            <person name="Duangmal K."/>
            <person name="Lipun K."/>
        </authorList>
    </citation>
    <scope>NUCLEOTIDE SEQUENCE [LARGE SCALE GENOMIC DNA]</scope>
    <source>
        <strain evidence="2 3">K10HN5</strain>
    </source>
</reference>
<dbReference type="SUPFAM" id="SSF54427">
    <property type="entry name" value="NTF2-like"/>
    <property type="match status" value="1"/>
</dbReference>
<dbReference type="EMBL" id="JAAXLA010000026">
    <property type="protein sequence ID" value="NMH98743.1"/>
    <property type="molecule type" value="Genomic_DNA"/>
</dbReference>
<accession>A0ABX1SEY1</accession>
<evidence type="ECO:0000313" key="3">
    <source>
        <dbReference type="Proteomes" id="UP000820669"/>
    </source>
</evidence>
<dbReference type="RefSeq" id="WP_169382184.1">
    <property type="nucleotide sequence ID" value="NZ_JAAXLA010000026.1"/>
</dbReference>
<evidence type="ECO:0000259" key="1">
    <source>
        <dbReference type="Pfam" id="PF12680"/>
    </source>
</evidence>
<proteinExistence type="predicted"/>
<organism evidence="2 3">
    <name type="scientific">Pseudonocardia acidicola</name>
    <dbReference type="NCBI Taxonomy" id="2724939"/>
    <lineage>
        <taxon>Bacteria</taxon>
        <taxon>Bacillati</taxon>
        <taxon>Actinomycetota</taxon>
        <taxon>Actinomycetes</taxon>
        <taxon>Pseudonocardiales</taxon>
        <taxon>Pseudonocardiaceae</taxon>
        <taxon>Pseudonocardia</taxon>
    </lineage>
</organism>
<dbReference type="Proteomes" id="UP000820669">
    <property type="component" value="Unassembled WGS sequence"/>
</dbReference>
<keyword evidence="3" id="KW-1185">Reference proteome</keyword>
<dbReference type="InterPro" id="IPR032710">
    <property type="entry name" value="NTF2-like_dom_sf"/>
</dbReference>
<name>A0ABX1SEY1_9PSEU</name>
<sequence length="155" mass="16651">MSAAPVGQTTVDPADALAVFDRWYDAHESGDVPALREVLADDVEVHSLFRAEPARSRDAAVAHFLRTTTVTFAGLAMGLVSTPAAAANGAVLAEVVFTGAFTGRLTWRDRVHQGAGQRFSLPGVVVLRTRDGAVTSVKTLYDRDDWLRQIDVPTC</sequence>